<reference evidence="10" key="1">
    <citation type="submission" date="2016-11" db="EMBL/GenBank/DDBJ databases">
        <authorList>
            <person name="Varghese N."/>
            <person name="Submissions S."/>
        </authorList>
    </citation>
    <scope>NUCLEOTIDE SEQUENCE [LARGE SCALE GENOMIC DNA]</scope>
    <source>
        <strain evidence="10">DSM 21264</strain>
    </source>
</reference>
<keyword evidence="10" id="KW-1185">Reference proteome</keyword>
<dbReference type="NCBIfam" id="TIGR01470">
    <property type="entry name" value="cysG_Nterm"/>
    <property type="match status" value="1"/>
</dbReference>
<dbReference type="Proteomes" id="UP000184159">
    <property type="component" value="Unassembled WGS sequence"/>
</dbReference>
<dbReference type="GO" id="GO:0019354">
    <property type="term" value="P:siroheme biosynthetic process"/>
    <property type="evidence" value="ECO:0007669"/>
    <property type="project" value="UniProtKB-UniPathway"/>
</dbReference>
<keyword evidence="5" id="KW-0627">Porphyrin biosynthesis</keyword>
<dbReference type="UniPathway" id="UPA00262">
    <property type="reaction ID" value="UER00222"/>
</dbReference>
<dbReference type="InterPro" id="IPR036291">
    <property type="entry name" value="NAD(P)-bd_dom_sf"/>
</dbReference>
<dbReference type="InterPro" id="IPR028281">
    <property type="entry name" value="Sirohaem_synthase_central"/>
</dbReference>
<dbReference type="InterPro" id="IPR037115">
    <property type="entry name" value="Sirohaem_synt_dimer_dom_sf"/>
</dbReference>
<dbReference type="Gene3D" id="3.40.50.720">
    <property type="entry name" value="NAD(P)-binding Rossmann-like Domain"/>
    <property type="match status" value="1"/>
</dbReference>
<evidence type="ECO:0000256" key="1">
    <source>
        <dbReference type="ARBA" id="ARBA00005010"/>
    </source>
</evidence>
<proteinExistence type="predicted"/>
<evidence type="ECO:0000256" key="2">
    <source>
        <dbReference type="ARBA" id="ARBA00012400"/>
    </source>
</evidence>
<gene>
    <name evidence="9" type="ORF">SAMN02745781_01677</name>
</gene>
<dbReference type="SUPFAM" id="SSF75615">
    <property type="entry name" value="Siroheme synthase middle domains-like"/>
    <property type="match status" value="1"/>
</dbReference>
<evidence type="ECO:0000259" key="8">
    <source>
        <dbReference type="Pfam" id="PF14824"/>
    </source>
</evidence>
<feature type="domain" description="Siroheme synthase central" evidence="8">
    <location>
        <begin position="120"/>
        <end position="146"/>
    </location>
</feature>
<dbReference type="EC" id="1.3.1.76" evidence="2"/>
<dbReference type="Gene3D" id="3.30.160.110">
    <property type="entry name" value="Siroheme synthase, domain 2"/>
    <property type="match status" value="1"/>
</dbReference>
<evidence type="ECO:0000259" key="7">
    <source>
        <dbReference type="Pfam" id="PF10414"/>
    </source>
</evidence>
<dbReference type="RefSeq" id="WP_072957932.1">
    <property type="nucleotide sequence ID" value="NZ_FQUH01000006.1"/>
</dbReference>
<evidence type="ECO:0000256" key="5">
    <source>
        <dbReference type="ARBA" id="ARBA00023244"/>
    </source>
</evidence>
<dbReference type="PANTHER" id="PTHR35330">
    <property type="entry name" value="SIROHEME BIOSYNTHESIS PROTEIN MET8"/>
    <property type="match status" value="1"/>
</dbReference>
<evidence type="ECO:0000256" key="6">
    <source>
        <dbReference type="ARBA" id="ARBA00047561"/>
    </source>
</evidence>
<evidence type="ECO:0000313" key="9">
    <source>
        <dbReference type="EMBL" id="SHF19412.1"/>
    </source>
</evidence>
<dbReference type="GO" id="GO:0004325">
    <property type="term" value="F:ferrochelatase activity"/>
    <property type="evidence" value="ECO:0007669"/>
    <property type="project" value="InterPro"/>
</dbReference>
<name>A0A1M4ZNN1_VIBGA</name>
<organism evidence="9 10">
    <name type="scientific">Vibrio gazogenes DSM 21264 = NBRC 103151</name>
    <dbReference type="NCBI Taxonomy" id="1123492"/>
    <lineage>
        <taxon>Bacteria</taxon>
        <taxon>Pseudomonadati</taxon>
        <taxon>Pseudomonadota</taxon>
        <taxon>Gammaproteobacteria</taxon>
        <taxon>Vibrionales</taxon>
        <taxon>Vibrionaceae</taxon>
        <taxon>Vibrio</taxon>
    </lineage>
</organism>
<keyword evidence="4" id="KW-0520">NAD</keyword>
<dbReference type="Pfam" id="PF13241">
    <property type="entry name" value="NAD_binding_7"/>
    <property type="match status" value="1"/>
</dbReference>
<dbReference type="GO" id="GO:0043115">
    <property type="term" value="F:precorrin-2 dehydrogenase activity"/>
    <property type="evidence" value="ECO:0007669"/>
    <property type="project" value="UniProtKB-EC"/>
</dbReference>
<feature type="domain" description="Sirohaem synthase dimerisation" evidence="7">
    <location>
        <begin position="154"/>
        <end position="189"/>
    </location>
</feature>
<dbReference type="InterPro" id="IPR006367">
    <property type="entry name" value="Sirohaem_synthase_N"/>
</dbReference>
<protein>
    <recommendedName>
        <fullName evidence="2">precorrin-2 dehydrogenase</fullName>
        <ecNumber evidence="2">1.3.1.76</ecNumber>
    </recommendedName>
</protein>
<dbReference type="InterPro" id="IPR028161">
    <property type="entry name" value="Met8-like"/>
</dbReference>
<evidence type="ECO:0000313" key="10">
    <source>
        <dbReference type="Proteomes" id="UP000184159"/>
    </source>
</evidence>
<accession>A0A1M4ZNN1</accession>
<dbReference type="EMBL" id="FQUH01000006">
    <property type="protein sequence ID" value="SHF19412.1"/>
    <property type="molecule type" value="Genomic_DNA"/>
</dbReference>
<sequence>MQYFPLFMDLTERAVLVVGGGEVASRKTEALVRVGARVTILSPAISESLQVLWHDDAIQWIEQRYDSAFLTRNYVQVWATTDHASLNHQIYADAKLLGLQVNVVDDQPYCDFITPAMIDRGQIQVAISSGGASPVLVRNIRESIEAVLAQNLRVLAQFCGEKREHLKAKRPDVNARRRFWESFLADPIVKETHDPAVLEQIYQRYIAAPGLTVREVMWVVCDADVELLPMKAVRFMQQSEQVLYHRNIPAEGLDLCRRDAERTVFDSRPQLQGLLTKAREKNLNLCIMVTTADFQSVADLKMKGERQFGSGFYQSE</sequence>
<dbReference type="AlphaFoldDB" id="A0A1M4ZNN1"/>
<comment type="catalytic activity">
    <reaction evidence="6">
        <text>precorrin-2 + NAD(+) = sirohydrochlorin + NADH + 2 H(+)</text>
        <dbReference type="Rhea" id="RHEA:15613"/>
        <dbReference type="ChEBI" id="CHEBI:15378"/>
        <dbReference type="ChEBI" id="CHEBI:57540"/>
        <dbReference type="ChEBI" id="CHEBI:57945"/>
        <dbReference type="ChEBI" id="CHEBI:58351"/>
        <dbReference type="ChEBI" id="CHEBI:58827"/>
        <dbReference type="EC" id="1.3.1.76"/>
    </reaction>
</comment>
<dbReference type="InterPro" id="IPR019478">
    <property type="entry name" value="Sirohaem_synthase_dimer_dom"/>
</dbReference>
<evidence type="ECO:0000256" key="4">
    <source>
        <dbReference type="ARBA" id="ARBA00023027"/>
    </source>
</evidence>
<comment type="pathway">
    <text evidence="1">Porphyrin-containing compound metabolism; siroheme biosynthesis; sirohydrochlorin from precorrin-2: step 1/1.</text>
</comment>
<dbReference type="SUPFAM" id="SSF51735">
    <property type="entry name" value="NAD(P)-binding Rossmann-fold domains"/>
    <property type="match status" value="1"/>
</dbReference>
<keyword evidence="3" id="KW-0560">Oxidoreductase</keyword>
<dbReference type="Gene3D" id="1.10.8.210">
    <property type="entry name" value="Sirohaem synthase, dimerisation domain"/>
    <property type="match status" value="1"/>
</dbReference>
<dbReference type="PANTHER" id="PTHR35330:SF1">
    <property type="entry name" value="SIROHEME BIOSYNTHESIS PROTEIN MET8"/>
    <property type="match status" value="1"/>
</dbReference>
<dbReference type="Pfam" id="PF10414">
    <property type="entry name" value="CysG_dimeriser"/>
    <property type="match status" value="1"/>
</dbReference>
<evidence type="ECO:0000256" key="3">
    <source>
        <dbReference type="ARBA" id="ARBA00023002"/>
    </source>
</evidence>
<dbReference type="Pfam" id="PF14824">
    <property type="entry name" value="Sirohm_synth_M"/>
    <property type="match status" value="1"/>
</dbReference>